<dbReference type="InParanoid" id="A0A6I8QPJ1"/>
<keyword evidence="5" id="KW-0677">Repeat</keyword>
<feature type="domain" description="C2H2-type" evidence="14">
    <location>
        <begin position="349"/>
        <end position="376"/>
    </location>
</feature>
<dbReference type="PROSITE" id="PS50097">
    <property type="entry name" value="BTB"/>
    <property type="match status" value="1"/>
</dbReference>
<evidence type="ECO:0000256" key="7">
    <source>
        <dbReference type="ARBA" id="ARBA00022833"/>
    </source>
</evidence>
<dbReference type="CDD" id="cd18186">
    <property type="entry name" value="BTB_POZ_ZBTB_KLHL-like"/>
    <property type="match status" value="1"/>
</dbReference>
<evidence type="ECO:0000256" key="2">
    <source>
        <dbReference type="ARBA" id="ARBA00004123"/>
    </source>
</evidence>
<dbReference type="InterPro" id="IPR050457">
    <property type="entry name" value="ZnFinger_BTB_dom_contain"/>
</dbReference>
<comment type="function">
    <text evidence="1">May be involved in transcriptional regulation.</text>
</comment>
<evidence type="ECO:0000256" key="5">
    <source>
        <dbReference type="ARBA" id="ARBA00022737"/>
    </source>
</evidence>
<dbReference type="GO" id="GO:0003677">
    <property type="term" value="F:DNA binding"/>
    <property type="evidence" value="ECO:0007669"/>
    <property type="project" value="UniProtKB-KW"/>
</dbReference>
<accession>A0A6I8QPJ1</accession>
<keyword evidence="6 12" id="KW-0863">Zinc-finger</keyword>
<dbReference type="GeneTree" id="ENSGT00940000161979"/>
<dbReference type="Ensembl" id="ENSXETT00000076301">
    <property type="protein sequence ID" value="ENSXETP00000071536"/>
    <property type="gene ID" value="ENSXETG00000039267"/>
</dbReference>
<dbReference type="InterPro" id="IPR000210">
    <property type="entry name" value="BTB/POZ_dom"/>
</dbReference>
<dbReference type="GO" id="GO:0008270">
    <property type="term" value="F:zinc ion binding"/>
    <property type="evidence" value="ECO:0007669"/>
    <property type="project" value="UniProtKB-KW"/>
</dbReference>
<dbReference type="PROSITE" id="PS50157">
    <property type="entry name" value="ZINC_FINGER_C2H2_2"/>
    <property type="match status" value="5"/>
</dbReference>
<keyword evidence="11" id="KW-0539">Nucleus</keyword>
<feature type="domain" description="C2H2-type" evidence="14">
    <location>
        <begin position="377"/>
        <end position="404"/>
    </location>
</feature>
<reference evidence="15" key="2">
    <citation type="submission" date="2020-05" db="UniProtKB">
        <authorList>
            <consortium name="Ensembl"/>
        </authorList>
    </citation>
    <scope>IDENTIFICATION</scope>
</reference>
<evidence type="ECO:0000256" key="6">
    <source>
        <dbReference type="ARBA" id="ARBA00022771"/>
    </source>
</evidence>
<evidence type="ECO:0000259" key="14">
    <source>
        <dbReference type="PROSITE" id="PS50157"/>
    </source>
</evidence>
<evidence type="ECO:0000259" key="13">
    <source>
        <dbReference type="PROSITE" id="PS50097"/>
    </source>
</evidence>
<dbReference type="InterPro" id="IPR036236">
    <property type="entry name" value="Znf_C2H2_sf"/>
</dbReference>
<proteinExistence type="inferred from homology"/>
<evidence type="ECO:0000256" key="1">
    <source>
        <dbReference type="ARBA" id="ARBA00003767"/>
    </source>
</evidence>
<dbReference type="SMART" id="SM00225">
    <property type="entry name" value="BTB"/>
    <property type="match status" value="1"/>
</dbReference>
<evidence type="ECO:0000256" key="4">
    <source>
        <dbReference type="ARBA" id="ARBA00022723"/>
    </source>
</evidence>
<dbReference type="GO" id="GO:0005634">
    <property type="term" value="C:nucleus"/>
    <property type="evidence" value="ECO:0007669"/>
    <property type="project" value="UniProtKB-SubCell"/>
</dbReference>
<evidence type="ECO:0000256" key="8">
    <source>
        <dbReference type="ARBA" id="ARBA00023015"/>
    </source>
</evidence>
<dbReference type="AlphaFoldDB" id="A0A6I8QPJ1"/>
<dbReference type="InterPro" id="IPR011333">
    <property type="entry name" value="SKP1/BTB/POZ_sf"/>
</dbReference>
<dbReference type="Pfam" id="PF00651">
    <property type="entry name" value="BTB"/>
    <property type="match status" value="1"/>
</dbReference>
<evidence type="ECO:0000256" key="12">
    <source>
        <dbReference type="PROSITE-ProRule" id="PRU00042"/>
    </source>
</evidence>
<dbReference type="Gene3D" id="3.30.710.10">
    <property type="entry name" value="Potassium Channel Kv1.1, Chain A"/>
    <property type="match status" value="1"/>
</dbReference>
<dbReference type="SUPFAM" id="SSF57667">
    <property type="entry name" value="beta-beta-alpha zinc fingers"/>
    <property type="match status" value="3"/>
</dbReference>
<dbReference type="PANTHER" id="PTHR46105">
    <property type="entry name" value="AGAP004733-PA"/>
    <property type="match status" value="1"/>
</dbReference>
<reference evidence="15" key="1">
    <citation type="journal article" date="2010" name="Science">
        <title>The genome of the Western clawed frog Xenopus tropicalis.</title>
        <authorList>
            <person name="Hellsten U."/>
            <person name="Harland R.M."/>
            <person name="Gilchrist M.J."/>
            <person name="Hendrix D."/>
            <person name="Jurka J."/>
            <person name="Kapitonov V."/>
            <person name="Ovcharenko I."/>
            <person name="Putnam N.H."/>
            <person name="Shu S."/>
            <person name="Taher L."/>
            <person name="Blitz I.L."/>
            <person name="Blumberg B."/>
            <person name="Dichmann D.S."/>
            <person name="Dubchak I."/>
            <person name="Amaya E."/>
            <person name="Detter J.C."/>
            <person name="Fletcher R."/>
            <person name="Gerhard D.S."/>
            <person name="Goodstein D."/>
            <person name="Graves T."/>
            <person name="Grigoriev I.V."/>
            <person name="Grimwood J."/>
            <person name="Kawashima T."/>
            <person name="Lindquist E."/>
            <person name="Lucas S.M."/>
            <person name="Mead P.E."/>
            <person name="Mitros T."/>
            <person name="Ogino H."/>
            <person name="Ohta Y."/>
            <person name="Poliakov A.V."/>
            <person name="Pollet N."/>
            <person name="Robert J."/>
            <person name="Salamov A."/>
            <person name="Sater A.K."/>
            <person name="Schmutz J."/>
            <person name="Terry A."/>
            <person name="Vize P.D."/>
            <person name="Warren W.C."/>
            <person name="Wells D."/>
            <person name="Wills A."/>
            <person name="Wilson R.K."/>
            <person name="Zimmerman L.B."/>
            <person name="Zorn A.M."/>
            <person name="Grainger R."/>
            <person name="Grammer T."/>
            <person name="Khokha M.K."/>
            <person name="Richardson P.M."/>
            <person name="Rokhsar D.S."/>
        </authorList>
    </citation>
    <scope>NUCLEOTIDE SEQUENCE [LARGE SCALE GENOMIC DNA]</scope>
    <source>
        <strain evidence="15">Nigerian</strain>
    </source>
</reference>
<feature type="domain" description="BTB" evidence="13">
    <location>
        <begin position="36"/>
        <end position="100"/>
    </location>
</feature>
<dbReference type="SMART" id="SM00355">
    <property type="entry name" value="ZnF_C2H2"/>
    <property type="match status" value="5"/>
</dbReference>
<keyword evidence="9" id="KW-0238">DNA-binding</keyword>
<comment type="subcellular location">
    <subcellularLocation>
        <location evidence="2">Nucleus</location>
    </subcellularLocation>
</comment>
<dbReference type="PROSITE" id="PS00028">
    <property type="entry name" value="ZINC_FINGER_C2H2_1"/>
    <property type="match status" value="5"/>
</dbReference>
<dbReference type="InterPro" id="IPR013087">
    <property type="entry name" value="Znf_C2H2_type"/>
</dbReference>
<comment type="similarity">
    <text evidence="3">Belongs to the krueppel C2H2-type zinc-finger protein family.</text>
</comment>
<feature type="domain" description="C2H2-type" evidence="14">
    <location>
        <begin position="465"/>
        <end position="492"/>
    </location>
</feature>
<dbReference type="PANTHER" id="PTHR46105:SF6">
    <property type="entry name" value="ZINC FINGER AND BTB DOMAIN-CONTAINING PROTEIN 7A"/>
    <property type="match status" value="1"/>
</dbReference>
<dbReference type="Bgee" id="ENSXETG00000039267">
    <property type="expression patterns" value="Expressed in brain and 9 other cell types or tissues"/>
</dbReference>
<keyword evidence="8" id="KW-0805">Transcription regulation</keyword>
<evidence type="ECO:0000256" key="10">
    <source>
        <dbReference type="ARBA" id="ARBA00023163"/>
    </source>
</evidence>
<dbReference type="Gene3D" id="3.30.160.60">
    <property type="entry name" value="Classic Zinc Finger"/>
    <property type="match status" value="4"/>
</dbReference>
<protein>
    <submittedName>
        <fullName evidence="15">Zinc finger and BTB domain-containing protein 49</fullName>
    </submittedName>
</protein>
<evidence type="ECO:0000256" key="3">
    <source>
        <dbReference type="ARBA" id="ARBA00006991"/>
    </source>
</evidence>
<keyword evidence="7" id="KW-0862">Zinc</keyword>
<feature type="domain" description="C2H2-type" evidence="14">
    <location>
        <begin position="493"/>
        <end position="521"/>
    </location>
</feature>
<keyword evidence="10" id="KW-0804">Transcription</keyword>
<sequence length="614" mass="69998">MRIDIICSRMDPMSPEIHGWSVLQKLNEQKSMGLFCDVSLMVEGKIFLAHKNVLSACSEYFYAALSRNEQQQFLVLDNVRLEGFSHLLDFIYSYKIPTCHVQDFMQAAQVLQVSLPLTVQVVNVSSSPQISNAKEDISIQEEDFDVQNRGSERREVESQQLRRGRDENIPNVNTVMYSERRRFDTVAQVKEKAKMFRRPTFNKDNFVARNPNLFVHKSIARSGLMGSPVDETREASFLNPSFARQLPITIHNDGSSEEADDENGDMCINLCDEPDTPDSLEPLTLNDLSKHRESVSPKIYSTIVGLERSEVVERVNGDADVVHKCDRCELLLTYSEFLNHQDDPGINLLQCEFCDKQFNYSCQLSLHMSSHHDKKFYQCDQCGKELSTLKKLHDHIAYHSDARPHKCRLCDKAYKVKNDLTQHIRVKHLEASNGKPPLLQLCEFCGQAVKHYKSHKIFCSGIKKFKCDFCVQSFHRISELKRHTWTHTGELPYRCKICGKGCRHPSNMKKHIRTVHKADMRVQINREHASPRFCKNRRPPTKLPGQILPQTLPTDLSVMQSVVGIASDQVNQTDSSVPSVSLGYISISSMAENTGNDFGLFSTQSISAEPTRPL</sequence>
<dbReference type="FunFam" id="3.30.160.60:FF:000100">
    <property type="entry name" value="Zinc finger 45-like"/>
    <property type="match status" value="1"/>
</dbReference>
<feature type="domain" description="C2H2-type" evidence="14">
    <location>
        <begin position="405"/>
        <end position="428"/>
    </location>
</feature>
<name>A0A6I8QPJ1_XENTR</name>
<keyword evidence="4" id="KW-0479">Metal-binding</keyword>
<evidence type="ECO:0000256" key="11">
    <source>
        <dbReference type="ARBA" id="ARBA00023242"/>
    </source>
</evidence>
<evidence type="ECO:0000313" key="15">
    <source>
        <dbReference type="Ensembl" id="ENSXETP00000071536"/>
    </source>
</evidence>
<gene>
    <name evidence="15" type="primary">LOC100494812</name>
</gene>
<dbReference type="Pfam" id="PF00096">
    <property type="entry name" value="zf-C2H2"/>
    <property type="match status" value="2"/>
</dbReference>
<evidence type="ECO:0000256" key="9">
    <source>
        <dbReference type="ARBA" id="ARBA00023125"/>
    </source>
</evidence>
<organism evidence="15">
    <name type="scientific">Xenopus tropicalis</name>
    <name type="common">Western clawed frog</name>
    <name type="synonym">Silurana tropicalis</name>
    <dbReference type="NCBI Taxonomy" id="8364"/>
    <lineage>
        <taxon>Eukaryota</taxon>
        <taxon>Metazoa</taxon>
        <taxon>Chordata</taxon>
        <taxon>Craniata</taxon>
        <taxon>Vertebrata</taxon>
        <taxon>Euteleostomi</taxon>
        <taxon>Amphibia</taxon>
        <taxon>Batrachia</taxon>
        <taxon>Anura</taxon>
        <taxon>Pipoidea</taxon>
        <taxon>Pipidae</taxon>
        <taxon>Xenopodinae</taxon>
        <taxon>Xenopus</taxon>
        <taxon>Silurana</taxon>
    </lineage>
</organism>
<dbReference type="SUPFAM" id="SSF54695">
    <property type="entry name" value="POZ domain"/>
    <property type="match status" value="1"/>
</dbReference>